<keyword evidence="1" id="KW-0472">Membrane</keyword>
<gene>
    <name evidence="2" type="ORF">ACFQ2X_13160</name>
</gene>
<reference evidence="3" key="1">
    <citation type="journal article" date="2019" name="Int. J. Syst. Evol. Microbiol.">
        <title>The Global Catalogue of Microorganisms (GCM) 10K type strain sequencing project: providing services to taxonomists for standard genome sequencing and annotation.</title>
        <authorList>
            <consortium name="The Broad Institute Genomics Platform"/>
            <consortium name="The Broad Institute Genome Sequencing Center for Infectious Disease"/>
            <person name="Wu L."/>
            <person name="Ma J."/>
        </authorList>
    </citation>
    <scope>NUCLEOTIDE SEQUENCE [LARGE SCALE GENOMIC DNA]</scope>
    <source>
        <strain evidence="3">CCUG 54356</strain>
    </source>
</reference>
<evidence type="ECO:0000256" key="1">
    <source>
        <dbReference type="SAM" id="Phobius"/>
    </source>
</evidence>
<protein>
    <submittedName>
        <fullName evidence="2">Uncharacterized protein</fullName>
    </submittedName>
</protein>
<sequence length="106" mass="11670">MLQTKKMHNKQRQSDSQRYAPFVLLAGAQTLTQNALRAGCACAGRYVSYGKMKNRAVPITVSIVVLVALSVLFGVAYEEWDGLCGHKEEFGLFPFYRIGIPSDPSG</sequence>
<feature type="non-terminal residue" evidence="2">
    <location>
        <position position="106"/>
    </location>
</feature>
<accession>A0ABW3U9J8</accession>
<feature type="transmembrane region" description="Helical" evidence="1">
    <location>
        <begin position="59"/>
        <end position="77"/>
    </location>
</feature>
<keyword evidence="1" id="KW-1133">Transmembrane helix</keyword>
<keyword evidence="3" id="KW-1185">Reference proteome</keyword>
<dbReference type="EMBL" id="JBHTLR010000015">
    <property type="protein sequence ID" value="MFD1217557.1"/>
    <property type="molecule type" value="Genomic_DNA"/>
</dbReference>
<evidence type="ECO:0000313" key="2">
    <source>
        <dbReference type="EMBL" id="MFD1217557.1"/>
    </source>
</evidence>
<name>A0ABW3U9J8_9GAMM</name>
<keyword evidence="1" id="KW-0812">Transmembrane</keyword>
<comment type="caution">
    <text evidence="2">The sequence shown here is derived from an EMBL/GenBank/DDBJ whole genome shotgun (WGS) entry which is preliminary data.</text>
</comment>
<evidence type="ECO:0000313" key="3">
    <source>
        <dbReference type="Proteomes" id="UP001597264"/>
    </source>
</evidence>
<dbReference type="RefSeq" id="WP_377564120.1">
    <property type="nucleotide sequence ID" value="NZ_JBHTLR010000015.1"/>
</dbReference>
<organism evidence="2 3">
    <name type="scientific">Microbulbifer celer</name>
    <dbReference type="NCBI Taxonomy" id="435905"/>
    <lineage>
        <taxon>Bacteria</taxon>
        <taxon>Pseudomonadati</taxon>
        <taxon>Pseudomonadota</taxon>
        <taxon>Gammaproteobacteria</taxon>
        <taxon>Cellvibrionales</taxon>
        <taxon>Microbulbiferaceae</taxon>
        <taxon>Microbulbifer</taxon>
    </lineage>
</organism>
<dbReference type="Proteomes" id="UP001597264">
    <property type="component" value="Unassembled WGS sequence"/>
</dbReference>
<proteinExistence type="predicted"/>